<dbReference type="SMART" id="SM00066">
    <property type="entry name" value="GAL4"/>
    <property type="match status" value="1"/>
</dbReference>
<dbReference type="PANTHER" id="PTHR47782:SF8">
    <property type="entry name" value="ZN(II)2CYS6 TRANSCRIPTION FACTOR (EUROFUNG)"/>
    <property type="match status" value="1"/>
</dbReference>
<dbReference type="InterPro" id="IPR052202">
    <property type="entry name" value="Yeast_MetPath_Reg"/>
</dbReference>
<dbReference type="PROSITE" id="PS00463">
    <property type="entry name" value="ZN2_CY6_FUNGAL_1"/>
    <property type="match status" value="1"/>
</dbReference>
<dbReference type="GO" id="GO:0008270">
    <property type="term" value="F:zinc ion binding"/>
    <property type="evidence" value="ECO:0007669"/>
    <property type="project" value="InterPro"/>
</dbReference>
<dbReference type="AlphaFoldDB" id="A0A9W8V523"/>
<organism evidence="10 11">
    <name type="scientific">Fusarium falciforme</name>
    <dbReference type="NCBI Taxonomy" id="195108"/>
    <lineage>
        <taxon>Eukaryota</taxon>
        <taxon>Fungi</taxon>
        <taxon>Dikarya</taxon>
        <taxon>Ascomycota</taxon>
        <taxon>Pezizomycotina</taxon>
        <taxon>Sordariomycetes</taxon>
        <taxon>Hypocreomycetidae</taxon>
        <taxon>Hypocreales</taxon>
        <taxon>Nectriaceae</taxon>
        <taxon>Fusarium</taxon>
        <taxon>Fusarium solani species complex</taxon>
    </lineage>
</organism>
<keyword evidence="6" id="KW-0804">Transcription</keyword>
<evidence type="ECO:0000256" key="3">
    <source>
        <dbReference type="ARBA" id="ARBA00022833"/>
    </source>
</evidence>
<evidence type="ECO:0000256" key="5">
    <source>
        <dbReference type="ARBA" id="ARBA00023125"/>
    </source>
</evidence>
<dbReference type="InterPro" id="IPR036864">
    <property type="entry name" value="Zn2-C6_fun-type_DNA-bd_sf"/>
</dbReference>
<dbReference type="EMBL" id="JAOQAV010000002">
    <property type="protein sequence ID" value="KAJ4196859.1"/>
    <property type="molecule type" value="Genomic_DNA"/>
</dbReference>
<proteinExistence type="predicted"/>
<name>A0A9W8V523_9HYPO</name>
<accession>A0A9W8V523</accession>
<feature type="compositionally biased region" description="Low complexity" evidence="8">
    <location>
        <begin position="645"/>
        <end position="668"/>
    </location>
</feature>
<dbReference type="PANTHER" id="PTHR47782">
    <property type="entry name" value="ZN(II)2CYS6 TRANSCRIPTION FACTOR (EUROFUNG)-RELATED"/>
    <property type="match status" value="1"/>
</dbReference>
<protein>
    <recommendedName>
        <fullName evidence="9">Zn(2)-C6 fungal-type domain-containing protein</fullName>
    </recommendedName>
</protein>
<evidence type="ECO:0000259" key="9">
    <source>
        <dbReference type="PROSITE" id="PS50048"/>
    </source>
</evidence>
<keyword evidence="3" id="KW-0862">Zinc</keyword>
<comment type="subcellular location">
    <subcellularLocation>
        <location evidence="1">Nucleus</location>
    </subcellularLocation>
</comment>
<gene>
    <name evidence="10" type="ORF">NW755_001630</name>
</gene>
<dbReference type="Proteomes" id="UP001152087">
    <property type="component" value="Unassembled WGS sequence"/>
</dbReference>
<dbReference type="InterPro" id="IPR007219">
    <property type="entry name" value="XnlR_reg_dom"/>
</dbReference>
<evidence type="ECO:0000256" key="7">
    <source>
        <dbReference type="ARBA" id="ARBA00023242"/>
    </source>
</evidence>
<evidence type="ECO:0000256" key="2">
    <source>
        <dbReference type="ARBA" id="ARBA00022723"/>
    </source>
</evidence>
<feature type="region of interest" description="Disordered" evidence="8">
    <location>
        <begin position="39"/>
        <end position="64"/>
    </location>
</feature>
<dbReference type="SUPFAM" id="SSF57701">
    <property type="entry name" value="Zn2/Cys6 DNA-binding domain"/>
    <property type="match status" value="1"/>
</dbReference>
<evidence type="ECO:0000256" key="6">
    <source>
        <dbReference type="ARBA" id="ARBA00023163"/>
    </source>
</evidence>
<keyword evidence="2" id="KW-0479">Metal-binding</keyword>
<keyword evidence="11" id="KW-1185">Reference proteome</keyword>
<dbReference type="Pfam" id="PF00172">
    <property type="entry name" value="Zn_clus"/>
    <property type="match status" value="1"/>
</dbReference>
<keyword evidence="4" id="KW-0805">Transcription regulation</keyword>
<dbReference type="GO" id="GO:0006351">
    <property type="term" value="P:DNA-templated transcription"/>
    <property type="evidence" value="ECO:0007669"/>
    <property type="project" value="InterPro"/>
</dbReference>
<reference evidence="10" key="1">
    <citation type="submission" date="2022-09" db="EMBL/GenBank/DDBJ databases">
        <title>Fusarium specimens isolated from Avocado Roots.</title>
        <authorList>
            <person name="Stajich J."/>
            <person name="Roper C."/>
            <person name="Heimlech-Rivalta G."/>
        </authorList>
    </citation>
    <scope>NUCLEOTIDE SEQUENCE</scope>
    <source>
        <strain evidence="10">A02</strain>
    </source>
</reference>
<dbReference type="PROSITE" id="PS50048">
    <property type="entry name" value="ZN2_CY6_FUNGAL_2"/>
    <property type="match status" value="1"/>
</dbReference>
<feature type="domain" description="Zn(2)-C6 fungal-type" evidence="9">
    <location>
        <begin position="72"/>
        <end position="102"/>
    </location>
</feature>
<evidence type="ECO:0000256" key="8">
    <source>
        <dbReference type="SAM" id="MobiDB-lite"/>
    </source>
</evidence>
<feature type="compositionally biased region" description="Low complexity" evidence="8">
    <location>
        <begin position="832"/>
        <end position="845"/>
    </location>
</feature>
<comment type="caution">
    <text evidence="10">The sequence shown here is derived from an EMBL/GenBank/DDBJ whole genome shotgun (WGS) entry which is preliminary data.</text>
</comment>
<dbReference type="GO" id="GO:0005634">
    <property type="term" value="C:nucleus"/>
    <property type="evidence" value="ECO:0007669"/>
    <property type="project" value="UniProtKB-SubCell"/>
</dbReference>
<dbReference type="Gene3D" id="4.10.240.10">
    <property type="entry name" value="Zn(2)-C6 fungal-type DNA-binding domain"/>
    <property type="match status" value="1"/>
</dbReference>
<feature type="compositionally biased region" description="Low complexity" evidence="8">
    <location>
        <begin position="783"/>
        <end position="796"/>
    </location>
</feature>
<feature type="region of interest" description="Disordered" evidence="8">
    <location>
        <begin position="832"/>
        <end position="857"/>
    </location>
</feature>
<dbReference type="CDD" id="cd00067">
    <property type="entry name" value="GAL4"/>
    <property type="match status" value="1"/>
</dbReference>
<evidence type="ECO:0000256" key="4">
    <source>
        <dbReference type="ARBA" id="ARBA00023015"/>
    </source>
</evidence>
<dbReference type="GO" id="GO:0000981">
    <property type="term" value="F:DNA-binding transcription factor activity, RNA polymerase II-specific"/>
    <property type="evidence" value="ECO:0007669"/>
    <property type="project" value="InterPro"/>
</dbReference>
<feature type="region of interest" description="Disordered" evidence="8">
    <location>
        <begin position="645"/>
        <end position="672"/>
    </location>
</feature>
<dbReference type="Pfam" id="PF04082">
    <property type="entry name" value="Fungal_trans"/>
    <property type="match status" value="1"/>
</dbReference>
<sequence length="962" mass="107624">MDPADIFRQGFGHVGPRPNNAAFMSHPQHPMAHLQRQQHPQFRKPMPMVKNEDSSSGGDGPGGQRIAHTLTACCRCRQRKTRCDPNLPRCLPCERSGSICEYLDAAKGRKINRHYVIKLQDTVRQLEAELSQYTDEENEYPGSNEDMVRPGGMVRLNGGDETPRYLGPSSGIAMTRLLMEQAKAYTDSKRISDLIPSVRTQPNRMQSIQMTGPTANSRRKSYPMISQHPAENLPTRAIMDKLLEVFKQKAQLFWPALHEKDLEQDVDAVYNGDNDPYRLFIVRMVVAISLQKPGTLYAGLADSYYLAAMQNFEDVLQTKDLKTLQCLVLLGQYSLLTPTRIPIYYVIGLATRICQQEGLASEKTISPGYNLSAKTIDMRRRLIWTVAAMEYGLAHSMGRPNSFATGDDRLDVDFFATVDDEYITDQGIQPGPPSERKLVAIHFYKMRMCQAEIRRTLYEKKKPDPRNDQHPWFARVEQMNQDWLDNSPTSPSWCKSWYVLDQDINWQWVINMFNRFTGRYHQMRIFMYRPSPQIPKPSPRAAKICFESSAIMIKLNAKQMEGGGDISWVFLLTVNMSLNTLLWTVSYPEVRQAHPRKEVEELVDISMEVLQGCAERWPGTASASQLYSIFSKACLQSYDARPTTGQPGGFFTTPPSFADPSSPPDAFSQPNPQQAPFLNPPQFSHVFNSPPEAMNSFAFDPNYPPPQPTFRSNSIFFNPASGEPTGRRFSYFPPDYMQTGEAAPDDPTPPATTTPEQHMASPPDHVSDQLPTPPDSVPTGNMTTPTPSTALSPPNTMTAQPTPIMQHASPMVVPLGPVQNMSPQVKIEPSQGVPTFTVPPVTQTQAAPEQRPLPTLSDPNLWFSPPAPLISPYTFANMSNSFINNGMGNTGNYSDMSGAGLGLQNFGTNNVAPPQFDYGFGRQGSLTQSQQMELMNVLETEGMGDIDAFLNGGDIPNNNRWY</sequence>
<evidence type="ECO:0000256" key="1">
    <source>
        <dbReference type="ARBA" id="ARBA00004123"/>
    </source>
</evidence>
<dbReference type="SMART" id="SM00906">
    <property type="entry name" value="Fungal_trans"/>
    <property type="match status" value="1"/>
</dbReference>
<evidence type="ECO:0000313" key="11">
    <source>
        <dbReference type="Proteomes" id="UP001152087"/>
    </source>
</evidence>
<dbReference type="GO" id="GO:0045944">
    <property type="term" value="P:positive regulation of transcription by RNA polymerase II"/>
    <property type="evidence" value="ECO:0007669"/>
    <property type="project" value="TreeGrafter"/>
</dbReference>
<evidence type="ECO:0000313" key="10">
    <source>
        <dbReference type="EMBL" id="KAJ4196859.1"/>
    </source>
</evidence>
<dbReference type="InterPro" id="IPR001138">
    <property type="entry name" value="Zn2Cys6_DnaBD"/>
</dbReference>
<keyword evidence="5" id="KW-0238">DNA-binding</keyword>
<feature type="region of interest" description="Disordered" evidence="8">
    <location>
        <begin position="735"/>
        <end position="797"/>
    </location>
</feature>
<keyword evidence="7" id="KW-0539">Nucleus</keyword>
<dbReference type="GO" id="GO:0043565">
    <property type="term" value="F:sequence-specific DNA binding"/>
    <property type="evidence" value="ECO:0007669"/>
    <property type="project" value="TreeGrafter"/>
</dbReference>
<dbReference type="CDD" id="cd12148">
    <property type="entry name" value="fungal_TF_MHR"/>
    <property type="match status" value="1"/>
</dbReference>